<organism evidence="3 4">
    <name type="scientific">Tagetes erecta</name>
    <name type="common">African marigold</name>
    <dbReference type="NCBI Taxonomy" id="13708"/>
    <lineage>
        <taxon>Eukaryota</taxon>
        <taxon>Viridiplantae</taxon>
        <taxon>Streptophyta</taxon>
        <taxon>Embryophyta</taxon>
        <taxon>Tracheophyta</taxon>
        <taxon>Spermatophyta</taxon>
        <taxon>Magnoliopsida</taxon>
        <taxon>eudicotyledons</taxon>
        <taxon>Gunneridae</taxon>
        <taxon>Pentapetalae</taxon>
        <taxon>asterids</taxon>
        <taxon>campanulids</taxon>
        <taxon>Asterales</taxon>
        <taxon>Asteraceae</taxon>
        <taxon>Asteroideae</taxon>
        <taxon>Heliantheae alliance</taxon>
        <taxon>Tageteae</taxon>
        <taxon>Tagetes</taxon>
    </lineage>
</organism>
<dbReference type="SUPFAM" id="SSF46565">
    <property type="entry name" value="Chaperone J-domain"/>
    <property type="match status" value="1"/>
</dbReference>
<dbReference type="AlphaFoldDB" id="A0AAD8NGI3"/>
<evidence type="ECO:0000313" key="4">
    <source>
        <dbReference type="Proteomes" id="UP001229421"/>
    </source>
</evidence>
<dbReference type="InterPro" id="IPR056988">
    <property type="entry name" value="Zn_ribbon_pln"/>
</dbReference>
<dbReference type="PROSITE" id="PS00636">
    <property type="entry name" value="DNAJ_1"/>
    <property type="match status" value="1"/>
</dbReference>
<dbReference type="CDD" id="cd06257">
    <property type="entry name" value="DnaJ"/>
    <property type="match status" value="1"/>
</dbReference>
<dbReference type="InterPro" id="IPR018253">
    <property type="entry name" value="DnaJ_domain_CS"/>
</dbReference>
<dbReference type="InterPro" id="IPR036869">
    <property type="entry name" value="J_dom_sf"/>
</dbReference>
<gene>
    <name evidence="3" type="ORF">QVD17_38789</name>
</gene>
<dbReference type="InterPro" id="IPR001623">
    <property type="entry name" value="DnaJ_domain"/>
</dbReference>
<dbReference type="Pfam" id="PF11926">
    <property type="entry name" value="DUF3444"/>
    <property type="match status" value="1"/>
</dbReference>
<dbReference type="Pfam" id="PF23551">
    <property type="entry name" value="Zn_ribbon_20"/>
    <property type="match status" value="1"/>
</dbReference>
<dbReference type="PANTHER" id="PTHR44137">
    <property type="entry name" value="BNAC03G44070D PROTEIN"/>
    <property type="match status" value="1"/>
</dbReference>
<feature type="compositionally biased region" description="Polar residues" evidence="1">
    <location>
        <begin position="218"/>
        <end position="238"/>
    </location>
</feature>
<evidence type="ECO:0000256" key="1">
    <source>
        <dbReference type="SAM" id="MobiDB-lite"/>
    </source>
</evidence>
<dbReference type="Pfam" id="PF00226">
    <property type="entry name" value="DnaJ"/>
    <property type="match status" value="1"/>
</dbReference>
<dbReference type="InterPro" id="IPR024593">
    <property type="entry name" value="DUF3444"/>
</dbReference>
<proteinExistence type="predicted"/>
<evidence type="ECO:0000313" key="3">
    <source>
        <dbReference type="EMBL" id="KAK1407176.1"/>
    </source>
</evidence>
<feature type="region of interest" description="Disordered" evidence="1">
    <location>
        <begin position="215"/>
        <end position="238"/>
    </location>
</feature>
<dbReference type="Gene3D" id="1.10.287.110">
    <property type="entry name" value="DnaJ domain"/>
    <property type="match status" value="1"/>
</dbReference>
<dbReference type="EMBL" id="JAUHHV010000011">
    <property type="protein sequence ID" value="KAK1407176.1"/>
    <property type="molecule type" value="Genomic_DNA"/>
</dbReference>
<reference evidence="3" key="1">
    <citation type="journal article" date="2023" name="bioRxiv">
        <title>Improved chromosome-level genome assembly for marigold (Tagetes erecta).</title>
        <authorList>
            <person name="Jiang F."/>
            <person name="Yuan L."/>
            <person name="Wang S."/>
            <person name="Wang H."/>
            <person name="Xu D."/>
            <person name="Wang A."/>
            <person name="Fan W."/>
        </authorList>
    </citation>
    <scope>NUCLEOTIDE SEQUENCE</scope>
    <source>
        <strain evidence="3">WSJ</strain>
        <tissue evidence="3">Leaf</tissue>
    </source>
</reference>
<evidence type="ECO:0000259" key="2">
    <source>
        <dbReference type="PROSITE" id="PS50076"/>
    </source>
</evidence>
<name>A0AAD8NGI3_TARER</name>
<accession>A0AAD8NGI3</accession>
<protein>
    <recommendedName>
        <fullName evidence="2">J domain-containing protein</fullName>
    </recommendedName>
</protein>
<dbReference type="PRINTS" id="PR00625">
    <property type="entry name" value="JDOMAIN"/>
</dbReference>
<feature type="domain" description="J" evidence="2">
    <location>
        <begin position="66"/>
        <end position="130"/>
    </location>
</feature>
<dbReference type="Proteomes" id="UP001229421">
    <property type="component" value="Unassembled WGS sequence"/>
</dbReference>
<keyword evidence="4" id="KW-1185">Reference proteome</keyword>
<comment type="caution">
    <text evidence="3">The sequence shown here is derived from an EMBL/GenBank/DDBJ whole genome shotgun (WGS) entry which is preliminary data.</text>
</comment>
<dbReference type="PANTHER" id="PTHR44137:SF54">
    <property type="entry name" value="DNAJ DOMAIN, CHAPERONE J-DOMAIN SUPERFAMILY"/>
    <property type="match status" value="1"/>
</dbReference>
<dbReference type="PROSITE" id="PS50076">
    <property type="entry name" value="DNAJ_2"/>
    <property type="match status" value="1"/>
</dbReference>
<dbReference type="SMART" id="SM00271">
    <property type="entry name" value="DnaJ"/>
    <property type="match status" value="1"/>
</dbReference>
<sequence>MECNKDEALRAKEISEAKLAEKDFVGAKKFAQKAERLFHGLEGVSQLLVILDVYISSEKNINGESDWYGVLGVGPTADDETIKKNYKKLALFLHPDKNNSVGAEGAFKLVSQAWALLSDKSRKRIYDQKRKPKPIYEPVIVNQKTSASTTQFVPPVPRPPNTKTFWTACLKCSIHFEYSREYLNQRIVCTTCANPFLALELSAPPMNANTKIHVKKQQGPSSNSSGVNLNVQNGPSNASVVNKFKNRLDAKRAEMRYQTSNSGLASAKSDVNLKRKRVAEQSSSVHVSNVYAKVNSGDQKVNVDNSRSELSQADVRNILMTKARKEILKKMDEWNVERAQKKENSVKKHGEEISVSDTSKDKDVKAPLIDAMSIDDKDPDESDAKATLMSVPDPDFHDFDMDRTERSFGENQVWAAYDEDDGMPRYYAMIHNVISKKPFKMQISWLNTKTNAEFGPINWVSSGFPKTSGEFRIGKHEINASLNSFSHKVQWAKGKKGVIHIYPKKGDVWAVYRNWSPNWNEYTPDEVIHKYDMVSILEDFSEEKGVTVAPLVKVSGFKSVFHQHADVAETRTIPRDEIFRLSHQIPFYLLTGEESVNVPKGCLELDPAALPLELLQTTTEPGLEVADNGSCENAEMKNVIAYSRKKTKM</sequence>